<dbReference type="RefSeq" id="WP_045278977.1">
    <property type="nucleotide sequence ID" value="NZ_CP031338.1"/>
</dbReference>
<dbReference type="Gene3D" id="2.130.10.10">
    <property type="entry name" value="YVTN repeat-like/Quinoprotein amine dehydrogenase"/>
    <property type="match status" value="1"/>
</dbReference>
<dbReference type="NCBIfam" id="NF045728">
    <property type="entry name" value="glycosyl_F510_1955"/>
    <property type="match status" value="1"/>
</dbReference>
<accession>A0A0F0L8V7</accession>
<protein>
    <submittedName>
        <fullName evidence="1">Uncharacterized protein</fullName>
    </submittedName>
</protein>
<organism evidence="1 2">
    <name type="scientific">Microbacterium oxydans</name>
    <dbReference type="NCBI Taxonomy" id="82380"/>
    <lineage>
        <taxon>Bacteria</taxon>
        <taxon>Bacillati</taxon>
        <taxon>Actinomycetota</taxon>
        <taxon>Actinomycetes</taxon>
        <taxon>Micrococcales</taxon>
        <taxon>Microbacteriaceae</taxon>
        <taxon>Microbacterium</taxon>
    </lineage>
</organism>
<evidence type="ECO:0000313" key="2">
    <source>
        <dbReference type="Proteomes" id="UP000033640"/>
    </source>
</evidence>
<dbReference type="SUPFAM" id="SSF110296">
    <property type="entry name" value="Oligoxyloglucan reducing end-specific cellobiohydrolase"/>
    <property type="match status" value="1"/>
</dbReference>
<proteinExistence type="predicted"/>
<dbReference type="InterPro" id="IPR054817">
    <property type="entry name" value="Glycosyl_F510_1955-like"/>
</dbReference>
<dbReference type="PROSITE" id="PS51257">
    <property type="entry name" value="PROKAR_LIPOPROTEIN"/>
    <property type="match status" value="1"/>
</dbReference>
<dbReference type="GeneID" id="87014538"/>
<evidence type="ECO:0000313" key="1">
    <source>
        <dbReference type="EMBL" id="KJL29573.1"/>
    </source>
</evidence>
<gene>
    <name evidence="1" type="ORF">RS83_01590</name>
</gene>
<dbReference type="OrthoDB" id="9764804at2"/>
<dbReference type="Proteomes" id="UP000033640">
    <property type="component" value="Unassembled WGS sequence"/>
</dbReference>
<reference evidence="1 2" key="1">
    <citation type="submission" date="2015-02" db="EMBL/GenBank/DDBJ databases">
        <title>Draft genome sequences of ten Microbacterium spp. with emphasis on heavy metal contaminated environments.</title>
        <authorList>
            <person name="Corretto E."/>
        </authorList>
    </citation>
    <scope>NUCLEOTIDE SEQUENCE [LARGE SCALE GENOMIC DNA]</scope>
    <source>
        <strain evidence="1 2">BEL4b</strain>
    </source>
</reference>
<dbReference type="AlphaFoldDB" id="A0A0F0L8V7"/>
<name>A0A0F0L8V7_9MICO</name>
<dbReference type="CDD" id="cd15482">
    <property type="entry name" value="Sialidase_non-viral"/>
    <property type="match status" value="1"/>
</dbReference>
<dbReference type="EMBL" id="JYIW01000023">
    <property type="protein sequence ID" value="KJL29573.1"/>
    <property type="molecule type" value="Genomic_DNA"/>
</dbReference>
<dbReference type="InterPro" id="IPR015943">
    <property type="entry name" value="WD40/YVTN_repeat-like_dom_sf"/>
</dbReference>
<dbReference type="PATRIC" id="fig|82380.11.peg.1630"/>
<sequence>MRTLKNFTLPTSRLRRRGALTIATTIAASIVLAGCTAPAEPTTGHDHATTIEHVHAIVPDPSGDGYLLGAHDGIYTATLDGEIGDRVQNTDFDAMGLTAIGDTLIASGHPGRTTAPELGSPNLGIIRSDDSARSWSPVSLTGEKDFHALAAGPDESLYGLASDSIELLRSDDTGQTWSPAGEVVAVNLAIDAAGQLFAATPDGLQVSADEGATFTTVNDAPLLYLLAASPDSKRLVGVGNGGQIWVRPASGAEWVPAGTTHGSAQAITITNGGDILVFDQSGLTALPR</sequence>
<comment type="caution">
    <text evidence="1">The sequence shown here is derived from an EMBL/GenBank/DDBJ whole genome shotgun (WGS) entry which is preliminary data.</text>
</comment>